<protein>
    <submittedName>
        <fullName evidence="3">Putative coiled-coil domain-containing protein</fullName>
    </submittedName>
</protein>
<evidence type="ECO:0000256" key="1">
    <source>
        <dbReference type="SAM" id="Coils"/>
    </source>
</evidence>
<dbReference type="STRING" id="307972.A0A2G8L9B1"/>
<dbReference type="OrthoDB" id="10258312at2759"/>
<feature type="compositionally biased region" description="Basic and acidic residues" evidence="2">
    <location>
        <begin position="97"/>
        <end position="111"/>
    </location>
</feature>
<dbReference type="Proteomes" id="UP000230750">
    <property type="component" value="Unassembled WGS sequence"/>
</dbReference>
<dbReference type="EMBL" id="MRZV01000162">
    <property type="protein sequence ID" value="PIK56847.1"/>
    <property type="molecule type" value="Genomic_DNA"/>
</dbReference>
<evidence type="ECO:0000313" key="3">
    <source>
        <dbReference type="EMBL" id="PIK56847.1"/>
    </source>
</evidence>
<accession>A0A2G8L9B1</accession>
<dbReference type="PANTHER" id="PTHR31935">
    <property type="entry name" value="COILED-COIL DOMAIN-CONTAINING PROTEIN 13"/>
    <property type="match status" value="1"/>
</dbReference>
<dbReference type="GO" id="GO:0034451">
    <property type="term" value="C:centriolar satellite"/>
    <property type="evidence" value="ECO:0007669"/>
    <property type="project" value="TreeGrafter"/>
</dbReference>
<proteinExistence type="predicted"/>
<name>A0A2G8L9B1_STIJA</name>
<evidence type="ECO:0000313" key="4">
    <source>
        <dbReference type="Proteomes" id="UP000230750"/>
    </source>
</evidence>
<dbReference type="InterPro" id="IPR038929">
    <property type="entry name" value="CCDC13"/>
</dbReference>
<keyword evidence="4" id="KW-1185">Reference proteome</keyword>
<dbReference type="PANTHER" id="PTHR31935:SF1">
    <property type="entry name" value="COILED-COIL DOMAIN-CONTAINING PROTEIN 13"/>
    <property type="match status" value="1"/>
</dbReference>
<reference evidence="3 4" key="1">
    <citation type="journal article" date="2017" name="PLoS Biol.">
        <title>The sea cucumber genome provides insights into morphological evolution and visceral regeneration.</title>
        <authorList>
            <person name="Zhang X."/>
            <person name="Sun L."/>
            <person name="Yuan J."/>
            <person name="Sun Y."/>
            <person name="Gao Y."/>
            <person name="Zhang L."/>
            <person name="Li S."/>
            <person name="Dai H."/>
            <person name="Hamel J.F."/>
            <person name="Liu C."/>
            <person name="Yu Y."/>
            <person name="Liu S."/>
            <person name="Lin W."/>
            <person name="Guo K."/>
            <person name="Jin S."/>
            <person name="Xu P."/>
            <person name="Storey K.B."/>
            <person name="Huan P."/>
            <person name="Zhang T."/>
            <person name="Zhou Y."/>
            <person name="Zhang J."/>
            <person name="Lin C."/>
            <person name="Li X."/>
            <person name="Xing L."/>
            <person name="Huo D."/>
            <person name="Sun M."/>
            <person name="Wang L."/>
            <person name="Mercier A."/>
            <person name="Li F."/>
            <person name="Yang H."/>
            <person name="Xiang J."/>
        </authorList>
    </citation>
    <scope>NUCLEOTIDE SEQUENCE [LARGE SCALE GENOMIC DNA]</scope>
    <source>
        <strain evidence="3">Shaxun</strain>
        <tissue evidence="3">Muscle</tissue>
    </source>
</reference>
<dbReference type="GO" id="GO:1905515">
    <property type="term" value="P:non-motile cilium assembly"/>
    <property type="evidence" value="ECO:0007669"/>
    <property type="project" value="TreeGrafter"/>
</dbReference>
<gene>
    <name evidence="3" type="ORF">BSL78_06250</name>
</gene>
<comment type="caution">
    <text evidence="3">The sequence shown here is derived from an EMBL/GenBank/DDBJ whole genome shotgun (WGS) entry which is preliminary data.</text>
</comment>
<keyword evidence="1" id="KW-0175">Coiled coil</keyword>
<dbReference type="GO" id="GO:0031122">
    <property type="term" value="P:cytoplasmic microtubule organization"/>
    <property type="evidence" value="ECO:0007669"/>
    <property type="project" value="TreeGrafter"/>
</dbReference>
<feature type="coiled-coil region" evidence="1">
    <location>
        <begin position="198"/>
        <end position="232"/>
    </location>
</feature>
<feature type="region of interest" description="Disordered" evidence="2">
    <location>
        <begin position="1"/>
        <end position="26"/>
    </location>
</feature>
<evidence type="ECO:0000256" key="2">
    <source>
        <dbReference type="SAM" id="MobiDB-lite"/>
    </source>
</evidence>
<organism evidence="3 4">
    <name type="scientific">Stichopus japonicus</name>
    <name type="common">Sea cucumber</name>
    <dbReference type="NCBI Taxonomy" id="307972"/>
    <lineage>
        <taxon>Eukaryota</taxon>
        <taxon>Metazoa</taxon>
        <taxon>Echinodermata</taxon>
        <taxon>Eleutherozoa</taxon>
        <taxon>Echinozoa</taxon>
        <taxon>Holothuroidea</taxon>
        <taxon>Aspidochirotacea</taxon>
        <taxon>Aspidochirotida</taxon>
        <taxon>Stichopodidae</taxon>
        <taxon>Apostichopus</taxon>
    </lineage>
</organism>
<sequence length="329" mass="37297">MSSSSGLPDLLDEMQSTTGWPLKQTKRTSEARNGKWVLALMRRNLAFLCDIVTVNRKYRIPCVAKVIMEQSQDSSLHQQFQALQEQQKKKLMKRKQKQEDKIKEQNTKNEEVNGLGVPDNMDLKLSQPIPQDSIFNEELNNHLQEQLRELKDETGRLYKLLSERDHEVRKLKKKRDEERQAFSGMGGGMATDAAATKIVELSKKNRELTAELESEKTKLKQLLLKLREAEKLNSSKATLSSRSPRSTREELRDPIEIQADKTAAELKTTQEKLNQATAKLGEFRTQVATLKQDLKLAHKALSNEVGEGVNISALLTAVTVTGGEELSRF</sequence>
<dbReference type="AlphaFoldDB" id="A0A2G8L9B1"/>
<feature type="region of interest" description="Disordered" evidence="2">
    <location>
        <begin position="90"/>
        <end position="120"/>
    </location>
</feature>
<feature type="coiled-coil region" evidence="1">
    <location>
        <begin position="259"/>
        <end position="293"/>
    </location>
</feature>